<keyword evidence="2" id="KW-1185">Reference proteome</keyword>
<evidence type="ECO:0000313" key="1">
    <source>
        <dbReference type="EMBL" id="KAJ8923813.1"/>
    </source>
</evidence>
<sequence>METDYQKMFNNLSQLLHVIRGMGELVHKIFASSCPVIDWDSCQPKIKKIVQSLVVRSKMQLREITKVEKFPENEEYVDMDVNSKGIFTARFLKSF</sequence>
<protein>
    <submittedName>
        <fullName evidence="1">Uncharacterized protein</fullName>
    </submittedName>
</protein>
<dbReference type="EMBL" id="JANEYG010000004">
    <property type="protein sequence ID" value="KAJ8923813.1"/>
    <property type="molecule type" value="Genomic_DNA"/>
</dbReference>
<reference evidence="1 2" key="1">
    <citation type="journal article" date="2023" name="Insect Mol. Biol.">
        <title>Genome sequencing provides insights into the evolution of gene families encoding plant cell wall-degrading enzymes in longhorned beetles.</title>
        <authorList>
            <person name="Shin N.R."/>
            <person name="Okamura Y."/>
            <person name="Kirsch R."/>
            <person name="Pauchet Y."/>
        </authorList>
    </citation>
    <scope>NUCLEOTIDE SEQUENCE [LARGE SCALE GENOMIC DNA]</scope>
    <source>
        <strain evidence="1">EAD_L_NR</strain>
    </source>
</reference>
<gene>
    <name evidence="1" type="ORF">NQ315_010395</name>
</gene>
<accession>A0AAV8WB32</accession>
<evidence type="ECO:0000313" key="2">
    <source>
        <dbReference type="Proteomes" id="UP001159042"/>
    </source>
</evidence>
<organism evidence="1 2">
    <name type="scientific">Exocentrus adspersus</name>
    <dbReference type="NCBI Taxonomy" id="1586481"/>
    <lineage>
        <taxon>Eukaryota</taxon>
        <taxon>Metazoa</taxon>
        <taxon>Ecdysozoa</taxon>
        <taxon>Arthropoda</taxon>
        <taxon>Hexapoda</taxon>
        <taxon>Insecta</taxon>
        <taxon>Pterygota</taxon>
        <taxon>Neoptera</taxon>
        <taxon>Endopterygota</taxon>
        <taxon>Coleoptera</taxon>
        <taxon>Polyphaga</taxon>
        <taxon>Cucujiformia</taxon>
        <taxon>Chrysomeloidea</taxon>
        <taxon>Cerambycidae</taxon>
        <taxon>Lamiinae</taxon>
        <taxon>Acanthocinini</taxon>
        <taxon>Exocentrus</taxon>
    </lineage>
</organism>
<dbReference type="Proteomes" id="UP001159042">
    <property type="component" value="Unassembled WGS sequence"/>
</dbReference>
<proteinExistence type="predicted"/>
<comment type="caution">
    <text evidence="1">The sequence shown here is derived from an EMBL/GenBank/DDBJ whole genome shotgun (WGS) entry which is preliminary data.</text>
</comment>
<dbReference type="AlphaFoldDB" id="A0AAV8WB32"/>
<name>A0AAV8WB32_9CUCU</name>